<reference evidence="1 2" key="2">
    <citation type="journal article" date="2022" name="Mol. Ecol. Resour.">
        <title>The genomes of chicory, endive, great burdock and yacon provide insights into Asteraceae paleo-polyploidization history and plant inulin production.</title>
        <authorList>
            <person name="Fan W."/>
            <person name="Wang S."/>
            <person name="Wang H."/>
            <person name="Wang A."/>
            <person name="Jiang F."/>
            <person name="Liu H."/>
            <person name="Zhao H."/>
            <person name="Xu D."/>
            <person name="Zhang Y."/>
        </authorList>
    </citation>
    <scope>NUCLEOTIDE SEQUENCE [LARGE SCALE GENOMIC DNA]</scope>
    <source>
        <strain evidence="2">cv. Punajuju</strain>
        <tissue evidence="1">Leaves</tissue>
    </source>
</reference>
<reference evidence="2" key="1">
    <citation type="journal article" date="2022" name="Mol. Ecol. Resour.">
        <title>The genomes of chicory, endive, great burdock and yacon provide insights into Asteraceae palaeo-polyploidization history and plant inulin production.</title>
        <authorList>
            <person name="Fan W."/>
            <person name="Wang S."/>
            <person name="Wang H."/>
            <person name="Wang A."/>
            <person name="Jiang F."/>
            <person name="Liu H."/>
            <person name="Zhao H."/>
            <person name="Xu D."/>
            <person name="Zhang Y."/>
        </authorList>
    </citation>
    <scope>NUCLEOTIDE SEQUENCE [LARGE SCALE GENOMIC DNA]</scope>
    <source>
        <strain evidence="2">cv. Punajuju</strain>
    </source>
</reference>
<proteinExistence type="predicted"/>
<gene>
    <name evidence="1" type="ORF">L2E82_39968</name>
</gene>
<dbReference type="EMBL" id="CM042015">
    <property type="protein sequence ID" value="KAI3710194.1"/>
    <property type="molecule type" value="Genomic_DNA"/>
</dbReference>
<evidence type="ECO:0000313" key="2">
    <source>
        <dbReference type="Proteomes" id="UP001055811"/>
    </source>
</evidence>
<organism evidence="1 2">
    <name type="scientific">Cichorium intybus</name>
    <name type="common">Chicory</name>
    <dbReference type="NCBI Taxonomy" id="13427"/>
    <lineage>
        <taxon>Eukaryota</taxon>
        <taxon>Viridiplantae</taxon>
        <taxon>Streptophyta</taxon>
        <taxon>Embryophyta</taxon>
        <taxon>Tracheophyta</taxon>
        <taxon>Spermatophyta</taxon>
        <taxon>Magnoliopsida</taxon>
        <taxon>eudicotyledons</taxon>
        <taxon>Gunneridae</taxon>
        <taxon>Pentapetalae</taxon>
        <taxon>asterids</taxon>
        <taxon>campanulids</taxon>
        <taxon>Asterales</taxon>
        <taxon>Asteraceae</taxon>
        <taxon>Cichorioideae</taxon>
        <taxon>Cichorieae</taxon>
        <taxon>Cichoriinae</taxon>
        <taxon>Cichorium</taxon>
    </lineage>
</organism>
<accession>A0ACB9AJH3</accession>
<sequence length="531" mass="59399">MKIHVRNGSFIIFLVVLIELCGKTEGTTVTCEPKYGILPCTTETWGTLFLIVVYQYLMALGQKYISDGSDKFFGLIGPGIFGASLFHILANFPTLFFVMQSGLSSDDGGTSASSGMNMLTGSAVMSLTLIWPSVITFGSYDLSDDDDSISSEDEPSFLKKLTAYGVTTDNETSYTARIMLVSVIPFILLQLPAIIGSTSITRVIILITLILVLSMFITYIMYQIFQPWIQNRRFEYVTQKFVKDKLHTLLSTNGKPNVRLIKEIYKGLDENNDGKVSNGELRTFLQGIQLEVNGATNQDFVEMIMNRFDISGDQFIEENEFVRVLIKWLREARKSVSQNDYNPLSFFIESNESADEEEQKPLIPKEIPKAESLILEFLEALSLIVYGVVLSGLVSSPLISNIMTFANHANVPSFLIPYFVVPCATNISRILSTIRSATQKTERAASLTFSQIYSGVSMSSMSSLTTFLLIVYIRDLSWDVSAQLLVVMIICVGMAILTSTRTVYPLWMGYVIYLMYPVSLLMLYLLTVVWV</sequence>
<dbReference type="Proteomes" id="UP001055811">
    <property type="component" value="Linkage Group LG07"/>
</dbReference>
<name>A0ACB9AJH3_CICIN</name>
<comment type="caution">
    <text evidence="1">The sequence shown here is derived from an EMBL/GenBank/DDBJ whole genome shotgun (WGS) entry which is preliminary data.</text>
</comment>
<keyword evidence="2" id="KW-1185">Reference proteome</keyword>
<protein>
    <submittedName>
        <fullName evidence="1">Uncharacterized protein</fullName>
    </submittedName>
</protein>
<evidence type="ECO:0000313" key="1">
    <source>
        <dbReference type="EMBL" id="KAI3710194.1"/>
    </source>
</evidence>